<dbReference type="SUPFAM" id="SSF141868">
    <property type="entry name" value="EAL domain-like"/>
    <property type="match status" value="1"/>
</dbReference>
<dbReference type="SUPFAM" id="SSF55785">
    <property type="entry name" value="PYP-like sensor domain (PAS domain)"/>
    <property type="match status" value="2"/>
</dbReference>
<dbReference type="Proteomes" id="UP000482155">
    <property type="component" value="Unassembled WGS sequence"/>
</dbReference>
<reference evidence="6 7" key="1">
    <citation type="submission" date="2020-02" db="EMBL/GenBank/DDBJ databases">
        <authorList>
            <person name="Kim M.K."/>
        </authorList>
    </citation>
    <scope>NUCLEOTIDE SEQUENCE [LARGE SCALE GENOMIC DNA]</scope>
    <source>
        <strain evidence="6 7">17J57-3</strain>
    </source>
</reference>
<dbReference type="Pfam" id="PF13426">
    <property type="entry name" value="PAS_9"/>
    <property type="match status" value="1"/>
</dbReference>
<name>A0A6B3SNS6_9BURK</name>
<dbReference type="Gene3D" id="3.20.20.450">
    <property type="entry name" value="EAL domain"/>
    <property type="match status" value="1"/>
</dbReference>
<dbReference type="InterPro" id="IPR013655">
    <property type="entry name" value="PAS_fold_3"/>
</dbReference>
<dbReference type="InterPro" id="IPR001633">
    <property type="entry name" value="EAL_dom"/>
</dbReference>
<organism evidence="6 7">
    <name type="scientific">Noviherbaspirillum galbum</name>
    <dbReference type="NCBI Taxonomy" id="2709383"/>
    <lineage>
        <taxon>Bacteria</taxon>
        <taxon>Pseudomonadati</taxon>
        <taxon>Pseudomonadota</taxon>
        <taxon>Betaproteobacteria</taxon>
        <taxon>Burkholderiales</taxon>
        <taxon>Oxalobacteraceae</taxon>
        <taxon>Noviherbaspirillum</taxon>
    </lineage>
</organism>
<evidence type="ECO:0000313" key="7">
    <source>
        <dbReference type="Proteomes" id="UP000482155"/>
    </source>
</evidence>
<dbReference type="AlphaFoldDB" id="A0A6B3SNS6"/>
<dbReference type="FunFam" id="3.30.70.270:FF:000001">
    <property type="entry name" value="Diguanylate cyclase domain protein"/>
    <property type="match status" value="1"/>
</dbReference>
<sequence length="831" mass="92083">MAADEDRPAAFPGADIQPSLPNSESKYELLFEKMEQGFCLLERLPGVSGEPSNYRYVEVNRAFKRETGLHDAVGKSIREVAPNVEAHLLDSFDKVEANQRSERLEAYVASLGIWVEGTVFPAHAPGQIAVLFSNVSARKRAELALRESETRQRTLLEGHAQAFWETDSQGRVIDDSPSWRAWTGQTHEAWIAQKWHLAIHPADRTRVLQAWQVALATKATFNAELRLRRADDTWCWTNVRAAPVLDSDGSVLKWVGMTVDISQQKHVEENLRRSEERLHKIFSQASTGMVETDVNGQMTMVNRKFCEMLGYTEGELLAMNVTDVTAAESLPSTIAAVQALACGGPDAVLEKRYLRKDGGYMWAQSSVSALRGPDGQFQGLVAIVVDIGERKQAQERLRHASLHDPLTGLPNRTMLFEYAGYQLPHNRRHHRRTALLFLDLDRFKPVNDSHGHEVGDAVLQEAARRLMASVREEDMVARLGGDEFVILLQDTGDPQYAAEVAWHIASRIAEPFHVGELALSVSTSIGISIFPQDGDDIDTLLSHADMAMYQAKQNGRNNVQFFCPSHAVVAQAQMAIERKLKDAVRGNAFHLHYQPIFELGSRRVVSVEALLRWNAADIGPDRFIPVAESTGMINSIGKWLLREAARQSRSWREAGLPPVPISVNVSVIEFREQGFARRLLGMLAEEGLKPDAIQVEVTETAIMENIDHAAAVLFELKQAGVKILLDDFGTGYSSLAYLVKLPLNKLKIDKTFILPSPHSSASQAVTNAMVALGRALGLEVVAEGVESEGLLDFVQGQGCHQAQGFHLAPPMSGAAFCEWYLDGHARQADLH</sequence>
<dbReference type="PROSITE" id="PS50887">
    <property type="entry name" value="GGDEF"/>
    <property type="match status" value="1"/>
</dbReference>
<dbReference type="InterPro" id="IPR000160">
    <property type="entry name" value="GGDEF_dom"/>
</dbReference>
<evidence type="ECO:0000259" key="2">
    <source>
        <dbReference type="PROSITE" id="PS50112"/>
    </source>
</evidence>
<dbReference type="InterPro" id="IPR029787">
    <property type="entry name" value="Nucleotide_cyclase"/>
</dbReference>
<evidence type="ECO:0000313" key="6">
    <source>
        <dbReference type="EMBL" id="NEX62371.1"/>
    </source>
</evidence>
<dbReference type="NCBIfam" id="TIGR00229">
    <property type="entry name" value="sensory_box"/>
    <property type="match status" value="2"/>
</dbReference>
<dbReference type="PANTHER" id="PTHR44757">
    <property type="entry name" value="DIGUANYLATE CYCLASE DGCP"/>
    <property type="match status" value="1"/>
</dbReference>
<dbReference type="SMART" id="SM00091">
    <property type="entry name" value="PAS"/>
    <property type="match status" value="2"/>
</dbReference>
<dbReference type="InterPro" id="IPR035919">
    <property type="entry name" value="EAL_sf"/>
</dbReference>
<dbReference type="SMART" id="SM00267">
    <property type="entry name" value="GGDEF"/>
    <property type="match status" value="1"/>
</dbReference>
<feature type="domain" description="GGDEF" evidence="5">
    <location>
        <begin position="431"/>
        <end position="564"/>
    </location>
</feature>
<accession>A0A6B3SNS6</accession>
<feature type="domain" description="PAC" evidence="3">
    <location>
        <begin position="347"/>
        <end position="399"/>
    </location>
</feature>
<feature type="region of interest" description="Disordered" evidence="1">
    <location>
        <begin position="1"/>
        <end position="20"/>
    </location>
</feature>
<evidence type="ECO:0000256" key="1">
    <source>
        <dbReference type="SAM" id="MobiDB-lite"/>
    </source>
</evidence>
<evidence type="ECO:0000259" key="4">
    <source>
        <dbReference type="PROSITE" id="PS50883"/>
    </source>
</evidence>
<feature type="domain" description="PAC" evidence="3">
    <location>
        <begin position="221"/>
        <end position="273"/>
    </location>
</feature>
<dbReference type="InterPro" id="IPR035965">
    <property type="entry name" value="PAS-like_dom_sf"/>
</dbReference>
<dbReference type="InterPro" id="IPR043128">
    <property type="entry name" value="Rev_trsase/Diguanyl_cyclase"/>
</dbReference>
<dbReference type="PANTHER" id="PTHR44757:SF2">
    <property type="entry name" value="BIOFILM ARCHITECTURE MAINTENANCE PROTEIN MBAA"/>
    <property type="match status" value="1"/>
</dbReference>
<dbReference type="InterPro" id="IPR000014">
    <property type="entry name" value="PAS"/>
</dbReference>
<dbReference type="Pfam" id="PF08447">
    <property type="entry name" value="PAS_3"/>
    <property type="match status" value="1"/>
</dbReference>
<dbReference type="SMART" id="SM00052">
    <property type="entry name" value="EAL"/>
    <property type="match status" value="1"/>
</dbReference>
<dbReference type="CDD" id="cd01948">
    <property type="entry name" value="EAL"/>
    <property type="match status" value="1"/>
</dbReference>
<dbReference type="EMBL" id="JAAIVB010000048">
    <property type="protein sequence ID" value="NEX62371.1"/>
    <property type="molecule type" value="Genomic_DNA"/>
</dbReference>
<gene>
    <name evidence="6" type="ORF">G3574_14875</name>
</gene>
<dbReference type="GO" id="GO:0003824">
    <property type="term" value="F:catalytic activity"/>
    <property type="evidence" value="ECO:0007669"/>
    <property type="project" value="UniProtKB-ARBA"/>
</dbReference>
<feature type="domain" description="PAS" evidence="2">
    <location>
        <begin position="274"/>
        <end position="344"/>
    </location>
</feature>
<protein>
    <submittedName>
        <fullName evidence="6">EAL domain-containing protein</fullName>
    </submittedName>
</protein>
<feature type="domain" description="EAL" evidence="4">
    <location>
        <begin position="573"/>
        <end position="824"/>
    </location>
</feature>
<proteinExistence type="predicted"/>
<dbReference type="CDD" id="cd00130">
    <property type="entry name" value="PAS"/>
    <property type="match status" value="2"/>
</dbReference>
<dbReference type="Pfam" id="PF00563">
    <property type="entry name" value="EAL"/>
    <property type="match status" value="1"/>
</dbReference>
<dbReference type="SMART" id="SM00086">
    <property type="entry name" value="PAC"/>
    <property type="match status" value="2"/>
</dbReference>
<dbReference type="NCBIfam" id="TIGR00254">
    <property type="entry name" value="GGDEF"/>
    <property type="match status" value="1"/>
</dbReference>
<dbReference type="InterPro" id="IPR000700">
    <property type="entry name" value="PAS-assoc_C"/>
</dbReference>
<comment type="caution">
    <text evidence="6">The sequence shown here is derived from an EMBL/GenBank/DDBJ whole genome shotgun (WGS) entry which is preliminary data.</text>
</comment>
<dbReference type="CDD" id="cd01949">
    <property type="entry name" value="GGDEF"/>
    <property type="match status" value="1"/>
</dbReference>
<dbReference type="PROSITE" id="PS50112">
    <property type="entry name" value="PAS"/>
    <property type="match status" value="1"/>
</dbReference>
<dbReference type="RefSeq" id="WP_163964525.1">
    <property type="nucleotide sequence ID" value="NZ_JAAIVB010000048.1"/>
</dbReference>
<dbReference type="Gene3D" id="3.30.450.20">
    <property type="entry name" value="PAS domain"/>
    <property type="match status" value="3"/>
</dbReference>
<dbReference type="InterPro" id="IPR052155">
    <property type="entry name" value="Biofilm_reg_signaling"/>
</dbReference>
<keyword evidence="7" id="KW-1185">Reference proteome</keyword>
<evidence type="ECO:0000259" key="3">
    <source>
        <dbReference type="PROSITE" id="PS50113"/>
    </source>
</evidence>
<dbReference type="SUPFAM" id="SSF55073">
    <property type="entry name" value="Nucleotide cyclase"/>
    <property type="match status" value="1"/>
</dbReference>
<dbReference type="PROSITE" id="PS50883">
    <property type="entry name" value="EAL"/>
    <property type="match status" value="1"/>
</dbReference>
<dbReference type="Pfam" id="PF00990">
    <property type="entry name" value="GGDEF"/>
    <property type="match status" value="1"/>
</dbReference>
<evidence type="ECO:0000259" key="5">
    <source>
        <dbReference type="PROSITE" id="PS50887"/>
    </source>
</evidence>
<dbReference type="InterPro" id="IPR001610">
    <property type="entry name" value="PAC"/>
</dbReference>
<dbReference type="PROSITE" id="PS50113">
    <property type="entry name" value="PAC"/>
    <property type="match status" value="2"/>
</dbReference>
<dbReference type="Gene3D" id="3.30.70.270">
    <property type="match status" value="1"/>
</dbReference>